<proteinExistence type="predicted"/>
<keyword evidence="1" id="KW-0472">Membrane</keyword>
<evidence type="ECO:0000313" key="3">
    <source>
        <dbReference type="Proteomes" id="UP000050326"/>
    </source>
</evidence>
<sequence>MLIIFMFIFTLYAAVIFIFSLNGLRKSKETIYKVLASLTWAYLLFAAVFLINTALTPKVIPNSDSSFTFEGHQYAVENFGEFPDRKDLKKVAFVIYPSDSKLEEFISSLLFPSRLYIVKNDTEKDVLWEVGLMLEVKYKKME</sequence>
<accession>A0A0P8W8M3</accession>
<keyword evidence="1" id="KW-0812">Transmembrane</keyword>
<keyword evidence="3" id="KW-1185">Reference proteome</keyword>
<evidence type="ECO:0000256" key="1">
    <source>
        <dbReference type="SAM" id="Phobius"/>
    </source>
</evidence>
<keyword evidence="1" id="KW-1133">Transmembrane helix</keyword>
<dbReference type="EMBL" id="LKET01000028">
    <property type="protein sequence ID" value="KPU45021.1"/>
    <property type="molecule type" value="Genomic_DNA"/>
</dbReference>
<comment type="caution">
    <text evidence="2">The sequence shown here is derived from an EMBL/GenBank/DDBJ whole genome shotgun (WGS) entry which is preliminary data.</text>
</comment>
<dbReference type="RefSeq" id="WP_054874566.1">
    <property type="nucleotide sequence ID" value="NZ_LKET01000028.1"/>
</dbReference>
<reference evidence="2 3" key="1">
    <citation type="submission" date="2015-09" db="EMBL/GenBank/DDBJ databases">
        <title>Genome sequence of Oxobacter pfennigii DSM 3222.</title>
        <authorList>
            <person name="Poehlein A."/>
            <person name="Bengelsdorf F.R."/>
            <person name="Schiel-Bengelsdorf B."/>
            <person name="Duerre P."/>
            <person name="Daniel R."/>
        </authorList>
    </citation>
    <scope>NUCLEOTIDE SEQUENCE [LARGE SCALE GENOMIC DNA]</scope>
    <source>
        <strain evidence="2 3">DSM 3222</strain>
    </source>
</reference>
<protein>
    <submittedName>
        <fullName evidence="2">Uncharacterized protein</fullName>
    </submittedName>
</protein>
<name>A0A0P8W8M3_9CLOT</name>
<dbReference type="STRING" id="36849.OXPF_14990"/>
<dbReference type="Proteomes" id="UP000050326">
    <property type="component" value="Unassembled WGS sequence"/>
</dbReference>
<dbReference type="AlphaFoldDB" id="A0A0P8W8M3"/>
<organism evidence="2 3">
    <name type="scientific">Oxobacter pfennigii</name>
    <dbReference type="NCBI Taxonomy" id="36849"/>
    <lineage>
        <taxon>Bacteria</taxon>
        <taxon>Bacillati</taxon>
        <taxon>Bacillota</taxon>
        <taxon>Clostridia</taxon>
        <taxon>Eubacteriales</taxon>
        <taxon>Clostridiaceae</taxon>
        <taxon>Oxobacter</taxon>
    </lineage>
</organism>
<evidence type="ECO:0000313" key="2">
    <source>
        <dbReference type="EMBL" id="KPU45021.1"/>
    </source>
</evidence>
<feature type="transmembrane region" description="Helical" evidence="1">
    <location>
        <begin position="31"/>
        <end position="51"/>
    </location>
</feature>
<gene>
    <name evidence="2" type="ORF">OXPF_14990</name>
</gene>
<feature type="transmembrane region" description="Helical" evidence="1">
    <location>
        <begin position="6"/>
        <end position="24"/>
    </location>
</feature>